<name>A0A6A6G004_9PEZI</name>
<evidence type="ECO:0000313" key="8">
    <source>
        <dbReference type="Proteomes" id="UP000799538"/>
    </source>
</evidence>
<dbReference type="PIRSF" id="PIRSF011771">
    <property type="entry name" value="RMS1_SET"/>
    <property type="match status" value="1"/>
</dbReference>
<dbReference type="OrthoDB" id="341421at2759"/>
<dbReference type="InterPro" id="IPR036464">
    <property type="entry name" value="Rubisco_LSMT_subst-bd_sf"/>
</dbReference>
<proteinExistence type="inferred from homology"/>
<dbReference type="InterPro" id="IPR050600">
    <property type="entry name" value="SETD3_SETD6_MTase"/>
</dbReference>
<evidence type="ECO:0000256" key="4">
    <source>
        <dbReference type="PIRNR" id="PIRNR011771"/>
    </source>
</evidence>
<evidence type="ECO:0000256" key="2">
    <source>
        <dbReference type="ARBA" id="ARBA00022679"/>
    </source>
</evidence>
<feature type="compositionally biased region" description="Basic and acidic residues" evidence="5">
    <location>
        <begin position="450"/>
        <end position="459"/>
    </location>
</feature>
<dbReference type="PANTHER" id="PTHR13271">
    <property type="entry name" value="UNCHARACTERIZED PUTATIVE METHYLTRANSFERASE"/>
    <property type="match status" value="1"/>
</dbReference>
<feature type="region of interest" description="Disordered" evidence="5">
    <location>
        <begin position="436"/>
        <end position="469"/>
    </location>
</feature>
<keyword evidence="4" id="KW-0539">Nucleus</keyword>
<comment type="function">
    <text evidence="4">S-adenosyl-L-methionine-dependent protein-lysine N-methyltransferase that monomethylates 60S ribosomal protein L42.</text>
</comment>
<organism evidence="7 8">
    <name type="scientific">Elsinoe ampelina</name>
    <dbReference type="NCBI Taxonomy" id="302913"/>
    <lineage>
        <taxon>Eukaryota</taxon>
        <taxon>Fungi</taxon>
        <taxon>Dikarya</taxon>
        <taxon>Ascomycota</taxon>
        <taxon>Pezizomycotina</taxon>
        <taxon>Dothideomycetes</taxon>
        <taxon>Dothideomycetidae</taxon>
        <taxon>Myriangiales</taxon>
        <taxon>Elsinoaceae</taxon>
        <taxon>Elsinoe</taxon>
    </lineage>
</organism>
<dbReference type="InterPro" id="IPR011383">
    <property type="entry name" value="N-lys_methylase_SETD6"/>
</dbReference>
<dbReference type="GO" id="GO:0005634">
    <property type="term" value="C:nucleus"/>
    <property type="evidence" value="ECO:0007669"/>
    <property type="project" value="UniProtKB-SubCell"/>
</dbReference>
<evidence type="ECO:0000259" key="6">
    <source>
        <dbReference type="PROSITE" id="PS50280"/>
    </source>
</evidence>
<evidence type="ECO:0000313" key="7">
    <source>
        <dbReference type="EMBL" id="KAF2218790.1"/>
    </source>
</evidence>
<keyword evidence="3 4" id="KW-0949">S-adenosyl-L-methionine</keyword>
<dbReference type="EMBL" id="ML992528">
    <property type="protein sequence ID" value="KAF2218790.1"/>
    <property type="molecule type" value="Genomic_DNA"/>
</dbReference>
<dbReference type="InterPro" id="IPR015353">
    <property type="entry name" value="Rubisco_LSMT_subst-bd"/>
</dbReference>
<dbReference type="GO" id="GO:0032259">
    <property type="term" value="P:methylation"/>
    <property type="evidence" value="ECO:0007669"/>
    <property type="project" value="UniProtKB-KW"/>
</dbReference>
<dbReference type="GO" id="GO:0016279">
    <property type="term" value="F:protein-lysine N-methyltransferase activity"/>
    <property type="evidence" value="ECO:0007669"/>
    <property type="project" value="UniProtKB-UniRule"/>
</dbReference>
<reference evidence="8" key="1">
    <citation type="journal article" date="2020" name="Stud. Mycol.">
        <title>101 Dothideomycetes genomes: A test case for predicting lifestyles and emergence of pathogens.</title>
        <authorList>
            <person name="Haridas S."/>
            <person name="Albert R."/>
            <person name="Binder M."/>
            <person name="Bloem J."/>
            <person name="LaButti K."/>
            <person name="Salamov A."/>
            <person name="Andreopoulos B."/>
            <person name="Baker S."/>
            <person name="Barry K."/>
            <person name="Bills G."/>
            <person name="Bluhm B."/>
            <person name="Cannon C."/>
            <person name="Castanera R."/>
            <person name="Culley D."/>
            <person name="Daum C."/>
            <person name="Ezra D."/>
            <person name="Gonzalez J."/>
            <person name="Henrissat B."/>
            <person name="Kuo A."/>
            <person name="Liang C."/>
            <person name="Lipzen A."/>
            <person name="Lutzoni F."/>
            <person name="Magnuson J."/>
            <person name="Mondo S."/>
            <person name="Nolan M."/>
            <person name="Ohm R."/>
            <person name="Pangilinan J."/>
            <person name="Park H.-J."/>
            <person name="Ramirez L."/>
            <person name="Alfaro M."/>
            <person name="Sun H."/>
            <person name="Tritt A."/>
            <person name="Yoshinaga Y."/>
            <person name="Zwiers L.-H."/>
            <person name="Turgeon B."/>
            <person name="Goodwin S."/>
            <person name="Spatafora J."/>
            <person name="Crous P."/>
            <person name="Grigoriev I."/>
        </authorList>
    </citation>
    <scope>NUCLEOTIDE SEQUENCE [LARGE SCALE GENOMIC DNA]</scope>
    <source>
        <strain evidence="8">CECT 20119</strain>
    </source>
</reference>
<dbReference type="PROSITE" id="PS50280">
    <property type="entry name" value="SET"/>
    <property type="match status" value="1"/>
</dbReference>
<dbReference type="AlphaFoldDB" id="A0A6A6G004"/>
<dbReference type="Pfam" id="PF09273">
    <property type="entry name" value="Rubis-subs-bind"/>
    <property type="match status" value="1"/>
</dbReference>
<dbReference type="InterPro" id="IPR046341">
    <property type="entry name" value="SET_dom_sf"/>
</dbReference>
<protein>
    <recommendedName>
        <fullName evidence="4">Ribosomal lysine N-methyltransferase 4</fullName>
        <ecNumber evidence="4">2.1.1.-</ecNumber>
    </recommendedName>
</protein>
<dbReference type="Gene3D" id="3.90.1420.10">
    <property type="entry name" value="Rubisco LSMT, substrate-binding domain"/>
    <property type="match status" value="1"/>
</dbReference>
<dbReference type="EC" id="2.1.1.-" evidence="4"/>
<evidence type="ECO:0000256" key="5">
    <source>
        <dbReference type="SAM" id="MobiDB-lite"/>
    </source>
</evidence>
<feature type="domain" description="SET" evidence="6">
    <location>
        <begin position="27"/>
        <end position="265"/>
    </location>
</feature>
<dbReference type="SUPFAM" id="SSF82199">
    <property type="entry name" value="SET domain"/>
    <property type="match status" value="1"/>
</dbReference>
<comment type="similarity">
    <text evidence="4">Belongs to the class V-like SAM-binding methyltransferase superfamily. Histone-lysine methyltransferase family. SETD6 subfamily.</text>
</comment>
<dbReference type="Proteomes" id="UP000799538">
    <property type="component" value="Unassembled WGS sequence"/>
</dbReference>
<accession>A0A6A6G004</accession>
<dbReference type="FunFam" id="3.90.1410.10:FF:000007">
    <property type="entry name" value="Ribosomal lysine N-methyltransferase 4"/>
    <property type="match status" value="1"/>
</dbReference>
<comment type="subcellular location">
    <subcellularLocation>
        <location evidence="4">Nucleus</location>
    </subcellularLocation>
</comment>
<dbReference type="Gene3D" id="3.90.1410.10">
    <property type="entry name" value="set domain protein methyltransferase, domain 1"/>
    <property type="match status" value="1"/>
</dbReference>
<keyword evidence="1 4" id="KW-0489">Methyltransferase</keyword>
<evidence type="ECO:0000256" key="1">
    <source>
        <dbReference type="ARBA" id="ARBA00022603"/>
    </source>
</evidence>
<evidence type="ECO:0000256" key="3">
    <source>
        <dbReference type="ARBA" id="ARBA00022691"/>
    </source>
</evidence>
<dbReference type="Pfam" id="PF00856">
    <property type="entry name" value="SET"/>
    <property type="match status" value="1"/>
</dbReference>
<gene>
    <name evidence="7" type="ORF">BDZ85DRAFT_207380</name>
</gene>
<keyword evidence="2 4" id="KW-0808">Transferase</keyword>
<feature type="compositionally biased region" description="Basic residues" evidence="5">
    <location>
        <begin position="460"/>
        <end position="469"/>
    </location>
</feature>
<dbReference type="SUPFAM" id="SSF81822">
    <property type="entry name" value="RuBisCo LSMT C-terminal, substrate-binding domain"/>
    <property type="match status" value="1"/>
</dbReference>
<keyword evidence="8" id="KW-1185">Reference proteome</keyword>
<sequence length="469" mass="52644">MASSGSFETVTASFVDYFRSAQPFLSEKIQLADLRAEGRGRGVVAKSDIDQDEDLFSVSRNGILSAETSDFTRSSEGQQVLADLDDSWLALILILIYERVRPDSPWAPYIGTLQDTDLDTLMYWQESDLAELQASAIQEKIGKIGADETFRTKIVPSIKNYPNLFPSLGQSSEEDILAAAHWAGSTIMAYAFDIEKQPSAQAQDEEGYVSDEEDQFLPKGMVPMADMLNADADRNNARLFYEEDLVVMRTIKPVKAGEELFNDYGPLPRAELLRRYGYITDNYAKYDVVELSTPFIINAIKSGLSQGHGAQLTDEYLAEIEEALEEKDYWEDGHIISANTEEEDEDPLYPPALQMLIYRLIAAPGSKYAKRPEKIEPNDRAKMNQAYLAVLQARLQQYGTSVERDQQILQQTSPQERRKIQAIQVRMGEKILLQRAMDHIAGQTSSTNGTHEDDGDSRPAKRTKLSNGH</sequence>
<dbReference type="PANTHER" id="PTHR13271:SF34">
    <property type="entry name" value="N-LYSINE METHYLTRANSFERASE SETD6"/>
    <property type="match status" value="1"/>
</dbReference>
<dbReference type="InterPro" id="IPR001214">
    <property type="entry name" value="SET_dom"/>
</dbReference>